<dbReference type="EMBL" id="CP006704">
    <property type="protein sequence ID" value="AIJ46477.1"/>
    <property type="molecule type" value="Genomic_DNA"/>
</dbReference>
<protein>
    <submittedName>
        <fullName evidence="1">Cobalamin biosynthesis protein CbiX</fullName>
    </submittedName>
</protein>
<organism evidence="1 2">
    <name type="scientific">Comamonas testosteroni TK102</name>
    <dbReference type="NCBI Taxonomy" id="1392005"/>
    <lineage>
        <taxon>Bacteria</taxon>
        <taxon>Pseudomonadati</taxon>
        <taxon>Pseudomonadota</taxon>
        <taxon>Betaproteobacteria</taxon>
        <taxon>Burkholderiales</taxon>
        <taxon>Comamonadaceae</taxon>
        <taxon>Comamonas</taxon>
    </lineage>
</organism>
<evidence type="ECO:0000313" key="1">
    <source>
        <dbReference type="EMBL" id="AIJ46477.1"/>
    </source>
</evidence>
<sequence length="273" mass="30135">MNKHLPSTRPADLKQAAVPSLAIILLSRGGAYTAGLTELSDLAARLEADMRASGQPVQQVTTAYVDRAQPTLGEALDLCAEARSILILPVMVPDEASLRRWLHKLIMRWRAARDSSHPCPRLVFGQPLLQLPGLTELLARSVEDALRQPDVPEVLGDDPWEHDPKGWSLVPEHRQHVLWCVGPRCAAKGALQLWPTLTRTIRETPGLKNRLQPLQTGCQYPCNHGPLMIVYPDGVWYGPMDADNLASTLTGHVLDARVNPQCHVHGPAFLERP</sequence>
<accession>A0A076PT18</accession>
<dbReference type="InterPro" id="IPR036249">
    <property type="entry name" value="Thioredoxin-like_sf"/>
</dbReference>
<name>A0A076PT18_COMTE</name>
<reference evidence="1 2" key="1">
    <citation type="journal article" date="2014" name="Genome Announc.">
        <title>Complete Genome Sequence of Polychlorinated Biphenyl Degrader Comamonas testosteroni TK102 (NBRC 109938).</title>
        <authorList>
            <person name="Fukuda K."/>
            <person name="Hosoyama A."/>
            <person name="Tsuchikane K."/>
            <person name="Ohji S."/>
            <person name="Yamazoe A."/>
            <person name="Fujita N."/>
            <person name="Shintani M."/>
            <person name="Kimbara K."/>
        </authorList>
    </citation>
    <scope>NUCLEOTIDE SEQUENCE [LARGE SCALE GENOMIC DNA]</scope>
    <source>
        <strain evidence="1">TK102</strain>
    </source>
</reference>
<gene>
    <name evidence="1" type="ORF">O987_11790</name>
</gene>
<evidence type="ECO:0000313" key="2">
    <source>
        <dbReference type="Proteomes" id="UP000028782"/>
    </source>
</evidence>
<dbReference type="Gene3D" id="3.40.50.1400">
    <property type="match status" value="1"/>
</dbReference>
<proteinExistence type="predicted"/>
<dbReference type="KEGG" id="ctes:O987_11790"/>
<dbReference type="SUPFAM" id="SSF53800">
    <property type="entry name" value="Chelatase"/>
    <property type="match status" value="1"/>
</dbReference>
<dbReference type="SUPFAM" id="SSF52833">
    <property type="entry name" value="Thioredoxin-like"/>
    <property type="match status" value="1"/>
</dbReference>
<dbReference type="AlphaFoldDB" id="A0A076PT18"/>
<dbReference type="RefSeq" id="WP_043372286.1">
    <property type="nucleotide sequence ID" value="NZ_CP006704.1"/>
</dbReference>
<dbReference type="CDD" id="cd02980">
    <property type="entry name" value="TRX_Fd_family"/>
    <property type="match status" value="1"/>
</dbReference>
<dbReference type="Proteomes" id="UP000028782">
    <property type="component" value="Chromosome"/>
</dbReference>
<dbReference type="Gene3D" id="3.40.30.10">
    <property type="entry name" value="Glutaredoxin"/>
    <property type="match status" value="1"/>
</dbReference>
<dbReference type="HOGENOM" id="CLU_093060_0_0_4"/>